<reference evidence="1 2" key="1">
    <citation type="submission" date="2019-12" db="EMBL/GenBank/DDBJ databases">
        <authorList>
            <person name="Alioto T."/>
            <person name="Alioto T."/>
            <person name="Gomez Garrido J."/>
        </authorList>
    </citation>
    <scope>NUCLEOTIDE SEQUENCE [LARGE SCALE GENOMIC DNA]</scope>
</reference>
<dbReference type="Proteomes" id="UP000594638">
    <property type="component" value="Unassembled WGS sequence"/>
</dbReference>
<feature type="non-terminal residue" evidence="1">
    <location>
        <position position="97"/>
    </location>
</feature>
<protein>
    <submittedName>
        <fullName evidence="1">Uncharacterized protein</fullName>
    </submittedName>
</protein>
<evidence type="ECO:0000313" key="2">
    <source>
        <dbReference type="Proteomes" id="UP000594638"/>
    </source>
</evidence>
<sequence length="97" mass="10102">MGPGSHTTRRWANCVRLATNANLHPAGPASAKVAARPAALTRSRALATRDSRPSPLRAVLSPGPRVNCELYCAACANSPPLPVKRACSLGRSDSRSG</sequence>
<dbReference type="AlphaFoldDB" id="A0A8S0UK47"/>
<proteinExistence type="predicted"/>
<comment type="caution">
    <text evidence="1">The sequence shown here is derived from an EMBL/GenBank/DDBJ whole genome shotgun (WGS) entry which is preliminary data.</text>
</comment>
<dbReference type="Gramene" id="OE9A079604T1">
    <property type="protein sequence ID" value="OE9A079604C1"/>
    <property type="gene ID" value="OE9A079604"/>
</dbReference>
<keyword evidence="2" id="KW-1185">Reference proteome</keyword>
<organism evidence="1 2">
    <name type="scientific">Olea europaea subsp. europaea</name>
    <dbReference type="NCBI Taxonomy" id="158383"/>
    <lineage>
        <taxon>Eukaryota</taxon>
        <taxon>Viridiplantae</taxon>
        <taxon>Streptophyta</taxon>
        <taxon>Embryophyta</taxon>
        <taxon>Tracheophyta</taxon>
        <taxon>Spermatophyta</taxon>
        <taxon>Magnoliopsida</taxon>
        <taxon>eudicotyledons</taxon>
        <taxon>Gunneridae</taxon>
        <taxon>Pentapetalae</taxon>
        <taxon>asterids</taxon>
        <taxon>lamiids</taxon>
        <taxon>Lamiales</taxon>
        <taxon>Oleaceae</taxon>
        <taxon>Oleeae</taxon>
        <taxon>Olea</taxon>
    </lineage>
</organism>
<accession>A0A8S0UK47</accession>
<evidence type="ECO:0000313" key="1">
    <source>
        <dbReference type="EMBL" id="CAA3018575.1"/>
    </source>
</evidence>
<name>A0A8S0UK47_OLEEU</name>
<dbReference type="EMBL" id="CACTIH010007871">
    <property type="protein sequence ID" value="CAA3018575.1"/>
    <property type="molecule type" value="Genomic_DNA"/>
</dbReference>
<gene>
    <name evidence="1" type="ORF">OLEA9_A079604</name>
</gene>